<dbReference type="EMBL" id="JAUSQU010000001">
    <property type="protein sequence ID" value="MDP9842114.1"/>
    <property type="molecule type" value="Genomic_DNA"/>
</dbReference>
<gene>
    <name evidence="2" type="ORF">J2853_001325</name>
</gene>
<comment type="caution">
    <text evidence="2">The sequence shown here is derived from an EMBL/GenBank/DDBJ whole genome shotgun (WGS) entry which is preliminary data.</text>
</comment>
<keyword evidence="1" id="KW-0862">Zinc</keyword>
<proteinExistence type="predicted"/>
<organism evidence="2 3">
    <name type="scientific">Streptosporangium lutulentum</name>
    <dbReference type="NCBI Taxonomy" id="1461250"/>
    <lineage>
        <taxon>Bacteria</taxon>
        <taxon>Bacillati</taxon>
        <taxon>Actinomycetota</taxon>
        <taxon>Actinomycetes</taxon>
        <taxon>Streptosporangiales</taxon>
        <taxon>Streptosporangiaceae</taxon>
        <taxon>Streptosporangium</taxon>
    </lineage>
</organism>
<evidence type="ECO:0000313" key="3">
    <source>
        <dbReference type="Proteomes" id="UP001225356"/>
    </source>
</evidence>
<reference evidence="2 3" key="1">
    <citation type="submission" date="2023-07" db="EMBL/GenBank/DDBJ databases">
        <title>Sequencing the genomes of 1000 actinobacteria strains.</title>
        <authorList>
            <person name="Klenk H.-P."/>
        </authorList>
    </citation>
    <scope>NUCLEOTIDE SEQUENCE [LARGE SCALE GENOMIC DNA]</scope>
    <source>
        <strain evidence="2 3">DSM 46740</strain>
    </source>
</reference>
<dbReference type="Pfam" id="PF02585">
    <property type="entry name" value="PIG-L"/>
    <property type="match status" value="1"/>
</dbReference>
<dbReference type="Gene3D" id="3.40.50.10320">
    <property type="entry name" value="LmbE-like"/>
    <property type="match status" value="1"/>
</dbReference>
<dbReference type="Proteomes" id="UP001225356">
    <property type="component" value="Unassembled WGS sequence"/>
</dbReference>
<name>A0ABT9Q5U1_9ACTN</name>
<keyword evidence="3" id="KW-1185">Reference proteome</keyword>
<evidence type="ECO:0000313" key="2">
    <source>
        <dbReference type="EMBL" id="MDP9842114.1"/>
    </source>
</evidence>
<dbReference type="SUPFAM" id="SSF102588">
    <property type="entry name" value="LmbE-like"/>
    <property type="match status" value="1"/>
</dbReference>
<sequence length="272" mass="29422">MSGELTLMAVHAHPDDEVIGTGGIFAKYADEGIRTVLVTCTNGEQGDGPGGVKPGEAGHDEAAVSALRLEELRASATQLGISHVEPLGYRDSGMVGWAGNEAEDAFANVPVETAAGRLAELMERYRPQVVVTYDENGNYGHPDHIQAHRIAVAAAEATGIPRKLYYTAVPRERMAEVFAYLRSTGAAPEDLEFPPDFGTPEALITSVVDVAPYVERKVKALEAHASQGENIFFLRMPAEAQQRVFDTESFIRHVNHVPAASDHEDDLFDGLR</sequence>
<dbReference type="PANTHER" id="PTHR12993:SF26">
    <property type="entry name" value="1D-MYO-INOSITOL 2-ACETAMIDO-2-DEOXY-ALPHA-D-GLUCOPYRANOSIDE DEACETYLASE"/>
    <property type="match status" value="1"/>
</dbReference>
<accession>A0ABT9Q5U1</accession>
<dbReference type="RefSeq" id="WP_307555995.1">
    <property type="nucleotide sequence ID" value="NZ_JAUSQU010000001.1"/>
</dbReference>
<evidence type="ECO:0000256" key="1">
    <source>
        <dbReference type="ARBA" id="ARBA00022833"/>
    </source>
</evidence>
<dbReference type="PANTHER" id="PTHR12993">
    <property type="entry name" value="N-ACETYLGLUCOSAMINYL-PHOSPHATIDYLINOSITOL DE-N-ACETYLASE-RELATED"/>
    <property type="match status" value="1"/>
</dbReference>
<dbReference type="InterPro" id="IPR003737">
    <property type="entry name" value="GlcNAc_PI_deacetylase-related"/>
</dbReference>
<dbReference type="InterPro" id="IPR024078">
    <property type="entry name" value="LmbE-like_dom_sf"/>
</dbReference>
<protein>
    <submittedName>
        <fullName evidence="2">LmbE family N-acetylglucosaminyl deacetylase</fullName>
    </submittedName>
</protein>